<keyword evidence="3" id="KW-1185">Reference proteome</keyword>
<feature type="region of interest" description="Disordered" evidence="1">
    <location>
        <begin position="189"/>
        <end position="211"/>
    </location>
</feature>
<feature type="compositionally biased region" description="Basic and acidic residues" evidence="1">
    <location>
        <begin position="53"/>
        <end position="63"/>
    </location>
</feature>
<proteinExistence type="predicted"/>
<evidence type="ECO:0000313" key="3">
    <source>
        <dbReference type="Proteomes" id="UP000308199"/>
    </source>
</evidence>
<reference evidence="2 3" key="1">
    <citation type="submission" date="2019-02" db="EMBL/GenBank/DDBJ databases">
        <title>Genome sequencing of the rare red list fungi Phellinidium pouzarii.</title>
        <authorList>
            <person name="Buettner E."/>
            <person name="Kellner H."/>
        </authorList>
    </citation>
    <scope>NUCLEOTIDE SEQUENCE [LARGE SCALE GENOMIC DNA]</scope>
    <source>
        <strain evidence="2 3">DSM 108285</strain>
    </source>
</reference>
<organism evidence="2 3">
    <name type="scientific">Phellinidium pouzarii</name>
    <dbReference type="NCBI Taxonomy" id="167371"/>
    <lineage>
        <taxon>Eukaryota</taxon>
        <taxon>Fungi</taxon>
        <taxon>Dikarya</taxon>
        <taxon>Basidiomycota</taxon>
        <taxon>Agaricomycotina</taxon>
        <taxon>Agaricomycetes</taxon>
        <taxon>Hymenochaetales</taxon>
        <taxon>Hymenochaetaceae</taxon>
        <taxon>Phellinidium</taxon>
    </lineage>
</organism>
<dbReference type="OrthoDB" id="3268464at2759"/>
<evidence type="ECO:0000313" key="2">
    <source>
        <dbReference type="EMBL" id="THH01777.1"/>
    </source>
</evidence>
<feature type="compositionally biased region" description="Low complexity" evidence="1">
    <location>
        <begin position="445"/>
        <end position="458"/>
    </location>
</feature>
<evidence type="ECO:0000256" key="1">
    <source>
        <dbReference type="SAM" id="MobiDB-lite"/>
    </source>
</evidence>
<accession>A0A4S4KTJ3</accession>
<dbReference type="Proteomes" id="UP000308199">
    <property type="component" value="Unassembled WGS sequence"/>
</dbReference>
<feature type="region of interest" description="Disordered" evidence="1">
    <location>
        <begin position="309"/>
        <end position="336"/>
    </location>
</feature>
<gene>
    <name evidence="2" type="ORF">EW145_g6855</name>
</gene>
<protein>
    <submittedName>
        <fullName evidence="2">Uncharacterized protein</fullName>
    </submittedName>
</protein>
<feature type="region of interest" description="Disordered" evidence="1">
    <location>
        <begin position="445"/>
        <end position="468"/>
    </location>
</feature>
<sequence>MLNASQYRLRTPSNRDFSSVSRYSRRNTGNTSIDSPLQAKSFYPQSTSRVFIKPKEKPKEKLSRRSSSAFVPLSAQQRSARSSLPKSTSSANALPRGTVPRSSSSFLAPAVTNVTNVPRKRLPRSSTSLRPDAIHEADSDSAFFAQSFTSENRKLENLQPATRVRTQRRASVSKYKYKENTSPVHLRATDRSSHTFARKQSPLVPKDRRTSQRLSRTFLVPKVEEHVSKPQPLLPRRTSICYVVPRHEKRPSLTDKENALSSLPTQVLKHTPKSTSGEPFRLLVSGENRLHTSSATSLAAVMPSLPTQALKHTPRSSSLAPHTRAPSYSSSTNDALGTLPTQILKHTPYMSCTGPQTTAADSPCLSKARTKTIWTMSDEITLVRAGGVLPDAYALEPSSHARIVPLCQRLRNGVSESGSAQGLVPAMKDVRTPVRSASTPYHLLASSARRTNSTRASSGEGPALPPVPSLSRALAHVEDTDNGEESAEADRKVERYNWTFINIKKPENRVASMSDRFLEHGPGGYGVCVGAKPSLLTRAHTLMKLKITGPRVLTSKKLVGRGDSRF</sequence>
<feature type="compositionally biased region" description="Polar residues" evidence="1">
    <location>
        <begin position="1"/>
        <end position="35"/>
    </location>
</feature>
<dbReference type="EMBL" id="SGPK01000574">
    <property type="protein sequence ID" value="THH01777.1"/>
    <property type="molecule type" value="Genomic_DNA"/>
</dbReference>
<dbReference type="AlphaFoldDB" id="A0A4S4KTJ3"/>
<comment type="caution">
    <text evidence="2">The sequence shown here is derived from an EMBL/GenBank/DDBJ whole genome shotgun (WGS) entry which is preliminary data.</text>
</comment>
<feature type="compositionally biased region" description="Polar residues" evidence="1">
    <location>
        <begin position="65"/>
        <end position="92"/>
    </location>
</feature>
<feature type="region of interest" description="Disordered" evidence="1">
    <location>
        <begin position="1"/>
        <end position="105"/>
    </location>
</feature>
<feature type="compositionally biased region" description="Polar residues" evidence="1">
    <location>
        <begin position="315"/>
        <end position="336"/>
    </location>
</feature>
<name>A0A4S4KTJ3_9AGAM</name>